<gene>
    <name evidence="1" type="ORF">M9H77_05956</name>
</gene>
<sequence>MAAASNGSEYFEFDVESQADVFSRPSNAENVEEDEEELMWAAIERLPSQKRTNFALLRRTISETSGGIQTTETVDVRKLDRVNRELLVKKALATSEQDNFKLLTGIKERLDRVGIEVPKVEVRYENIKVTANVQVGSRALPTLVNFTRDIVELLLTKLRIFRPNRHSLTILNNISGVVKPGRITLLLGPPGSGKSTLLRALAGKLDKELKKSGNITYNGHKLDEFCVRRTAAYISQTDNHIAELTVRETLDFAARCQGASLGFSEYMKDLPRLEKEKSIRPNPELDAYMKASSIGGTKHSVSTDYYMKILGLDVCADTIVGNDMLRGISGGQRKRVTTGEMVVGPRKTLFMDEISTGLDSSTTYQIVKCLKNFVHLMEGTIMMALLQPAPETFELFDDLVLLSEGYLVYQGPRAEVVDFFESLGFRLPPRKGVADFLQEVTSKKDQEQYWADHSKPYVFLPVSKIAEAFRDSKYGHSLESSLSVPYDRSKTHPSALPKTTFAVSKWELFRACFTRELLLIGRHRFLYIFKTCQVAFVGFVTCTLFVRTRLHPTDVINGDLYLACLFFGLVHMMFNGFSELPIMIFRLPVFYKQRDNSFHPAWAWAIPSFILRVPYSVVEATIWSVVVYYTVGLAPSFGRFCRYMFLLFSIHQMALGLFRTMAAISRDIIIANTFGSAAILLIFLLGGFIVPKDMIKPWWLWAFWVSPLSYGQRAISINEFSAERWRERPVGNSNLGNIVLQSHGLPTADYWYWLGVGALLLYALFFNIIVILALTFLNPIRKSQTIIPADEAGENTAENGSRKDSEPNGCFSEDEGRKRGMILPFQPLIMTFHKVNYFVDMPKAMISQGVTEKKLQLLSNVSGVFSPGVLTALVGSSGAGKTTLMDVLAGRKTGGYIEGDIRISGHPKQQRTFARVSGYVEQNDIHSPQVTVFESLCFSSFLRLPKEVNQKQRQEFVEEVMQLVELDSLRDALVGLPGSSGLSTEQRKRLTIAVELVANPSIIFMDEPTSGLDARAAAIVMRTVRNTVNTGRTVVCTIHQPSIEIFEAFDELLLMKRGGRVIYGGKLGEKSQTLIDYFQSIPGTPPIPDGYNPATWMLEVTTPAAEERIGQDFAVIYKNSMQYRDVEANIQHSRVPPVGSEPLKFSTTFAQDAFSQFRICLWKQNIVYWRSPSYNVVRLMFTTISAVIIGTVFWDIGSKRDTTKSLAVVMGALYSSAMFLGVNNSSSVQPIVSIERTVFYRERAAGMYSPFPYAFAQGLVEIPYIALQTVIYGLITYFMINFERTAEKFFLYVLFMFLTFSYYTFYGMMAVGLTPTQQLGAVISSAFYSLWNLLSGFLVPKPSIPKWWLWFYYICPIAWTLRGIISSQLGDVETKIVGPGFEGTVKEYLEVSLGFGPGMIGISALVLFGFSCLFFGVFAVSVKVLNFQRR</sequence>
<evidence type="ECO:0000313" key="2">
    <source>
        <dbReference type="Proteomes" id="UP001060085"/>
    </source>
</evidence>
<keyword evidence="2" id="KW-1185">Reference proteome</keyword>
<dbReference type="EMBL" id="CM044702">
    <property type="protein sequence ID" value="KAI5675006.1"/>
    <property type="molecule type" value="Genomic_DNA"/>
</dbReference>
<proteinExistence type="predicted"/>
<organism evidence="1 2">
    <name type="scientific">Catharanthus roseus</name>
    <name type="common">Madagascar periwinkle</name>
    <name type="synonym">Vinca rosea</name>
    <dbReference type="NCBI Taxonomy" id="4058"/>
    <lineage>
        <taxon>Eukaryota</taxon>
        <taxon>Viridiplantae</taxon>
        <taxon>Streptophyta</taxon>
        <taxon>Embryophyta</taxon>
        <taxon>Tracheophyta</taxon>
        <taxon>Spermatophyta</taxon>
        <taxon>Magnoliopsida</taxon>
        <taxon>eudicotyledons</taxon>
        <taxon>Gunneridae</taxon>
        <taxon>Pentapetalae</taxon>
        <taxon>asterids</taxon>
        <taxon>lamiids</taxon>
        <taxon>Gentianales</taxon>
        <taxon>Apocynaceae</taxon>
        <taxon>Rauvolfioideae</taxon>
        <taxon>Vinceae</taxon>
        <taxon>Catharanthinae</taxon>
        <taxon>Catharanthus</taxon>
    </lineage>
</organism>
<reference evidence="2" key="1">
    <citation type="journal article" date="2023" name="Nat. Plants">
        <title>Single-cell RNA sequencing provides a high-resolution roadmap for understanding the multicellular compartmentation of specialized metabolism.</title>
        <authorList>
            <person name="Sun S."/>
            <person name="Shen X."/>
            <person name="Li Y."/>
            <person name="Li Y."/>
            <person name="Wang S."/>
            <person name="Li R."/>
            <person name="Zhang H."/>
            <person name="Shen G."/>
            <person name="Guo B."/>
            <person name="Wei J."/>
            <person name="Xu J."/>
            <person name="St-Pierre B."/>
            <person name="Chen S."/>
            <person name="Sun C."/>
        </authorList>
    </citation>
    <scope>NUCLEOTIDE SEQUENCE [LARGE SCALE GENOMIC DNA]</scope>
</reference>
<comment type="caution">
    <text evidence="1">The sequence shown here is derived from an EMBL/GenBank/DDBJ whole genome shotgun (WGS) entry which is preliminary data.</text>
</comment>
<name>A0ACC0BQS7_CATRO</name>
<protein>
    <submittedName>
        <fullName evidence="1">Uncharacterized protein</fullName>
    </submittedName>
</protein>
<accession>A0ACC0BQS7</accession>
<evidence type="ECO:0000313" key="1">
    <source>
        <dbReference type="EMBL" id="KAI5675006.1"/>
    </source>
</evidence>
<dbReference type="Proteomes" id="UP001060085">
    <property type="component" value="Linkage Group LG02"/>
</dbReference>